<comment type="caution">
    <text evidence="3">The sequence shown here is derived from an EMBL/GenBank/DDBJ whole genome shotgun (WGS) entry which is preliminary data.</text>
</comment>
<dbReference type="InterPro" id="IPR036397">
    <property type="entry name" value="RNaseH_sf"/>
</dbReference>
<evidence type="ECO:0000313" key="4">
    <source>
        <dbReference type="Proteomes" id="UP000433876"/>
    </source>
</evidence>
<dbReference type="OMA" id="FAITPWF"/>
<accession>A0A8S8ZNW6</accession>
<dbReference type="GO" id="GO:1990431">
    <property type="term" value="P:priRNA 3'-end processing"/>
    <property type="evidence" value="ECO:0007669"/>
    <property type="project" value="TreeGrafter"/>
</dbReference>
<dbReference type="InterPro" id="IPR012337">
    <property type="entry name" value="RNaseH-like_sf"/>
</dbReference>
<dbReference type="GO" id="GO:0000289">
    <property type="term" value="P:nuclear-transcribed mRNA poly(A) tail shortening"/>
    <property type="evidence" value="ECO:0007669"/>
    <property type="project" value="TreeGrafter"/>
</dbReference>
<dbReference type="InterPro" id="IPR051181">
    <property type="entry name" value="CAF1_poly(A)_ribonucleases"/>
</dbReference>
<dbReference type="SUPFAM" id="SSF53098">
    <property type="entry name" value="Ribonuclease H-like"/>
    <property type="match status" value="1"/>
</dbReference>
<dbReference type="VEuPathDB" id="FungiDB:SMAC_01995"/>
<dbReference type="Gene3D" id="3.30.420.10">
    <property type="entry name" value="Ribonuclease H-like superfamily/Ribonuclease H"/>
    <property type="match status" value="2"/>
</dbReference>
<evidence type="ECO:0000313" key="3">
    <source>
        <dbReference type="EMBL" id="KAA8631058.1"/>
    </source>
</evidence>
<dbReference type="AlphaFoldDB" id="A0A8S8ZNW6"/>
<feature type="region of interest" description="Disordered" evidence="2">
    <location>
        <begin position="481"/>
        <end position="512"/>
    </location>
</feature>
<dbReference type="Proteomes" id="UP000433876">
    <property type="component" value="Unassembled WGS sequence"/>
</dbReference>
<dbReference type="PANTHER" id="PTHR15092:SF22">
    <property type="entry name" value="POLY(A)-SPECIFIC RIBONUCLEASE PNLDC1"/>
    <property type="match status" value="1"/>
</dbReference>
<name>A0A8S8ZNW6_SORMA</name>
<dbReference type="Pfam" id="PF04857">
    <property type="entry name" value="CAF1"/>
    <property type="match status" value="1"/>
</dbReference>
<dbReference type="GO" id="GO:0005634">
    <property type="term" value="C:nucleus"/>
    <property type="evidence" value="ECO:0007669"/>
    <property type="project" value="TreeGrafter"/>
</dbReference>
<dbReference type="EMBL" id="NMPR01000087">
    <property type="protein sequence ID" value="KAA8631058.1"/>
    <property type="molecule type" value="Genomic_DNA"/>
</dbReference>
<dbReference type="InterPro" id="IPR006941">
    <property type="entry name" value="RNase_CAF1"/>
</dbReference>
<proteinExistence type="inferred from homology"/>
<comment type="similarity">
    <text evidence="1">Belongs to the CAF1 family.</text>
</comment>
<gene>
    <name evidence="3" type="ORF">SMACR_01995</name>
</gene>
<evidence type="ECO:0000256" key="1">
    <source>
        <dbReference type="ARBA" id="ARBA00008372"/>
    </source>
</evidence>
<organism evidence="3 4">
    <name type="scientific">Sordaria macrospora</name>
    <dbReference type="NCBI Taxonomy" id="5147"/>
    <lineage>
        <taxon>Eukaryota</taxon>
        <taxon>Fungi</taxon>
        <taxon>Dikarya</taxon>
        <taxon>Ascomycota</taxon>
        <taxon>Pezizomycotina</taxon>
        <taxon>Sordariomycetes</taxon>
        <taxon>Sordariomycetidae</taxon>
        <taxon>Sordariales</taxon>
        <taxon>Sordariaceae</taxon>
        <taxon>Sordaria</taxon>
    </lineage>
</organism>
<dbReference type="GO" id="GO:0003723">
    <property type="term" value="F:RNA binding"/>
    <property type="evidence" value="ECO:0007669"/>
    <property type="project" value="TreeGrafter"/>
</dbReference>
<protein>
    <submittedName>
        <fullName evidence="3">Uncharacterized protein</fullName>
    </submittedName>
</protein>
<feature type="compositionally biased region" description="Acidic residues" evidence="2">
    <location>
        <begin position="494"/>
        <end position="503"/>
    </location>
</feature>
<dbReference type="GO" id="GO:0000175">
    <property type="term" value="F:3'-5'-RNA exonuclease activity"/>
    <property type="evidence" value="ECO:0007669"/>
    <property type="project" value="TreeGrafter"/>
</dbReference>
<reference evidence="3 4" key="1">
    <citation type="submission" date="2017-07" db="EMBL/GenBank/DDBJ databases">
        <title>Genome sequence of the Sordaria macrospora wild type strain R19027.</title>
        <authorList>
            <person name="Nowrousian M."/>
            <person name="Teichert I."/>
            <person name="Kueck U."/>
        </authorList>
    </citation>
    <scope>NUCLEOTIDE SEQUENCE [LARGE SCALE GENOMIC DNA]</scope>
    <source>
        <strain evidence="3 4">R19027</strain>
        <tissue evidence="3">Mycelium</tissue>
    </source>
</reference>
<dbReference type="PANTHER" id="PTHR15092">
    <property type="entry name" value="POLY A -SPECIFIC RIBONUCLEASE/TARGET OF EGR1, MEMBER 1"/>
    <property type="match status" value="1"/>
</dbReference>
<dbReference type="GO" id="GO:1990432">
    <property type="term" value="P:siRNA 3'-end processing"/>
    <property type="evidence" value="ECO:0007669"/>
    <property type="project" value="TreeGrafter"/>
</dbReference>
<sequence>MEIDNVNFWGHLPTILDAIADAEFISLSLIGIPDPIAKRNRSKEELYRELVEHSKTYHVSKIGLTCFQYEENKKEYSARSFNFAITPWFRSENFQAELIAKTVSRTYSFSHDILKQLRTHGWDHNEAWERGVPYLTRYEAQTVEERFLQPWESKTPLNVNKLDVESKKFRNWAYDQITSWLKTEDKTLDLATPSGKRFTSLQVGLVCQLVHSRFDECRATPKDDHRVMHIKKLGRPELTKERLASRRTALTRQSGFLYVVEALLGGQFADDIEPELCLLYVSGMAHDLREQLISKFRKRLKAAEDRNRAKRPILLVHSQLDMLCHFYSTFLGPLPKTLDEFTKRIHQIYPRIVDTRVLYSPDTFLPLNRDHLTELFSAAKEEGGPHVTQVQGLKYKDKMDEEHGPYGWYSNLAFLKVAAKKLQKEPWLCRTRPQKTHGTMRMKAKKPSKLFFTLNPFVPDSIVSRRSSICSSIASGMTMTGSMVDTPPSVIGDGSDEEEEEEKQEAPEIDRLPPWEAVFWEKFGNKLILDDGEVLPLAASIPPRKTRVLRNL</sequence>
<evidence type="ECO:0000256" key="2">
    <source>
        <dbReference type="SAM" id="MobiDB-lite"/>
    </source>
</evidence>